<dbReference type="GO" id="GO:0006567">
    <property type="term" value="P:L-threonine catabolic process"/>
    <property type="evidence" value="ECO:0007669"/>
    <property type="project" value="TreeGrafter"/>
</dbReference>
<keyword evidence="12 14" id="KW-0456">Lyase</keyword>
<dbReference type="NCBIfam" id="TIGR01124">
    <property type="entry name" value="ilvA_2Cterm"/>
    <property type="match status" value="1"/>
</dbReference>
<dbReference type="FunFam" id="3.40.50.1100:FF:000008">
    <property type="entry name" value="L-threonine dehydratase"/>
    <property type="match status" value="1"/>
</dbReference>
<dbReference type="CDD" id="cd04906">
    <property type="entry name" value="ACT_ThrD-I_1"/>
    <property type="match status" value="1"/>
</dbReference>
<dbReference type="InterPro" id="IPR038110">
    <property type="entry name" value="TD_ACT-like_sf"/>
</dbReference>
<feature type="domain" description="ACT-like" evidence="15">
    <location>
        <begin position="460"/>
        <end position="531"/>
    </location>
</feature>
<comment type="subunit">
    <text evidence="6">Homotetramer.</text>
</comment>
<dbReference type="FunFam" id="3.40.50.1100:FF:000005">
    <property type="entry name" value="Threonine dehydratase catabolic"/>
    <property type="match status" value="1"/>
</dbReference>
<keyword evidence="8 14" id="KW-0412">Isoleucine biosynthesis</keyword>
<comment type="pathway">
    <text evidence="4 14">Amino-acid biosynthesis; L-isoleucine biosynthesis; 2-oxobutanoate from L-threonine: step 1/1.</text>
</comment>
<reference evidence="16 17" key="1">
    <citation type="submission" date="2019-02" db="EMBL/GenBank/DDBJ databases">
        <title>Genome sequencing of the rare red list fungi Dentipellis fragilis.</title>
        <authorList>
            <person name="Buettner E."/>
            <person name="Kellner H."/>
        </authorList>
    </citation>
    <scope>NUCLEOTIDE SEQUENCE [LARGE SCALE GENOMIC DNA]</scope>
    <source>
        <strain evidence="16 17">DSM 105465</strain>
    </source>
</reference>
<dbReference type="GO" id="GO:0009097">
    <property type="term" value="P:isoleucine biosynthetic process"/>
    <property type="evidence" value="ECO:0007669"/>
    <property type="project" value="UniProtKB-UniRule"/>
</dbReference>
<comment type="cofactor">
    <cofactor evidence="2 14">
        <name>pyridoxal 5'-phosphate</name>
        <dbReference type="ChEBI" id="CHEBI:597326"/>
    </cofactor>
</comment>
<dbReference type="GO" id="GO:0006565">
    <property type="term" value="P:L-serine catabolic process"/>
    <property type="evidence" value="ECO:0007669"/>
    <property type="project" value="TreeGrafter"/>
</dbReference>
<dbReference type="PROSITE" id="PS51672">
    <property type="entry name" value="ACT_LIKE"/>
    <property type="match status" value="2"/>
</dbReference>
<evidence type="ECO:0000256" key="2">
    <source>
        <dbReference type="ARBA" id="ARBA00001933"/>
    </source>
</evidence>
<dbReference type="PANTHER" id="PTHR48078">
    <property type="entry name" value="THREONINE DEHYDRATASE, MITOCHONDRIAL-RELATED"/>
    <property type="match status" value="1"/>
</dbReference>
<evidence type="ECO:0000256" key="5">
    <source>
        <dbReference type="ARBA" id="ARBA00010869"/>
    </source>
</evidence>
<dbReference type="EMBL" id="SEOQ01000021">
    <property type="protein sequence ID" value="TFY72214.1"/>
    <property type="molecule type" value="Genomic_DNA"/>
</dbReference>
<dbReference type="SUPFAM" id="SSF55021">
    <property type="entry name" value="ACT-like"/>
    <property type="match status" value="1"/>
</dbReference>
<evidence type="ECO:0000256" key="13">
    <source>
        <dbReference type="ARBA" id="ARBA00023304"/>
    </source>
</evidence>
<dbReference type="Pfam" id="PF00585">
    <property type="entry name" value="Thr_dehydrat_C"/>
    <property type="match status" value="2"/>
</dbReference>
<dbReference type="EC" id="4.3.1.19" evidence="14"/>
<dbReference type="FunFam" id="3.40.1020.10:FF:000001">
    <property type="entry name" value="L-threonine dehydratase"/>
    <property type="match status" value="1"/>
</dbReference>
<dbReference type="InterPro" id="IPR050147">
    <property type="entry name" value="Ser/Thr_Dehydratase"/>
</dbReference>
<dbReference type="Proteomes" id="UP000298327">
    <property type="component" value="Unassembled WGS sequence"/>
</dbReference>
<dbReference type="CDD" id="cd01562">
    <property type="entry name" value="Thr-dehyd"/>
    <property type="match status" value="1"/>
</dbReference>
<evidence type="ECO:0000256" key="10">
    <source>
        <dbReference type="ARBA" id="ARBA00022898"/>
    </source>
</evidence>
<evidence type="ECO:0000313" key="16">
    <source>
        <dbReference type="EMBL" id="TFY72214.1"/>
    </source>
</evidence>
<evidence type="ECO:0000256" key="3">
    <source>
        <dbReference type="ARBA" id="ARBA00004173"/>
    </source>
</evidence>
<evidence type="ECO:0000313" key="17">
    <source>
        <dbReference type="Proteomes" id="UP000298327"/>
    </source>
</evidence>
<evidence type="ECO:0000256" key="1">
    <source>
        <dbReference type="ARBA" id="ARBA00001274"/>
    </source>
</evidence>
<dbReference type="Gene3D" id="3.40.50.1100">
    <property type="match status" value="2"/>
</dbReference>
<evidence type="ECO:0000256" key="12">
    <source>
        <dbReference type="ARBA" id="ARBA00023239"/>
    </source>
</evidence>
<dbReference type="STRING" id="205917.A0A4Y9ZCK6"/>
<dbReference type="Gene3D" id="3.40.1020.10">
    <property type="entry name" value="Biosynthetic Threonine Deaminase, Domain 3"/>
    <property type="match status" value="1"/>
</dbReference>
<evidence type="ECO:0000256" key="7">
    <source>
        <dbReference type="ARBA" id="ARBA00022605"/>
    </source>
</evidence>
<keyword evidence="10 14" id="KW-0663">Pyridoxal phosphate</keyword>
<sequence>MSSAILEYASHAPEPVAYPRLSSHHLLLPSQTPDYLRLILTSKVYDILKETPLVHAPNLSARLGNQIFLKREDLQEVFSFKIRGAYNFMASLTEEERWKGVVTCSAGNHAQGVALSGSRLGIPCTIVMPKGTPSIKVRNVSRLGAKVVLHGADFDEAKAECARLAETHGLIFVPPYDDPLVIAGQGTVGLEILKQLPDSEHLDAIFASVGGGGLVAGICEYVKRIGSPNTKVIGVETFDGDAMTKSLEKGERVTLPEVGPFSDGTAVKIVGQEPFRVCQQLLDGTVKADNDEICAAIKDIFEETRSITEPAGALALAGLKRHIIDNKLLGAGKKFVAVISGANMNFDRLRFVAERAELGEGREALLSVDIPERPGSFFALHTVIHPRAVTEFIYRYSSPDRAQVFLSFKLESSSRAKEVDAVLSALEQQGMKGHDISDDELAKSHARYMIGGISDVPNERVFRFEFPERPGALRKFLSSLHKGWNISLFHYRNHGADLGKVLAGIQAPSEESAQFDEFLKELGYLYVEETDNVIYKRYLRA</sequence>
<dbReference type="InterPro" id="IPR036052">
    <property type="entry name" value="TrpB-like_PALP_sf"/>
</dbReference>
<evidence type="ECO:0000256" key="11">
    <source>
        <dbReference type="ARBA" id="ARBA00023128"/>
    </source>
</evidence>
<keyword evidence="13 14" id="KW-0100">Branched-chain amino acid biosynthesis</keyword>
<dbReference type="GO" id="GO:0005739">
    <property type="term" value="C:mitochondrion"/>
    <property type="evidence" value="ECO:0007669"/>
    <property type="project" value="UniProtKB-SubCell"/>
</dbReference>
<dbReference type="GO" id="GO:0003941">
    <property type="term" value="F:L-serine ammonia-lyase activity"/>
    <property type="evidence" value="ECO:0007669"/>
    <property type="project" value="TreeGrafter"/>
</dbReference>
<dbReference type="PROSITE" id="PS00165">
    <property type="entry name" value="DEHYDRATASE_SER_THR"/>
    <property type="match status" value="1"/>
</dbReference>
<dbReference type="InterPro" id="IPR005787">
    <property type="entry name" value="Thr_deHydtase_biosynth"/>
</dbReference>
<accession>A0A4Y9ZCK6</accession>
<comment type="similarity">
    <text evidence="5 14">Belongs to the serine/threonine dehydratase family.</text>
</comment>
<keyword evidence="7 14" id="KW-0028">Amino-acid biosynthesis</keyword>
<organism evidence="16 17">
    <name type="scientific">Dentipellis fragilis</name>
    <dbReference type="NCBI Taxonomy" id="205917"/>
    <lineage>
        <taxon>Eukaryota</taxon>
        <taxon>Fungi</taxon>
        <taxon>Dikarya</taxon>
        <taxon>Basidiomycota</taxon>
        <taxon>Agaricomycotina</taxon>
        <taxon>Agaricomycetes</taxon>
        <taxon>Russulales</taxon>
        <taxon>Hericiaceae</taxon>
        <taxon>Dentipellis</taxon>
    </lineage>
</organism>
<evidence type="ECO:0000259" key="15">
    <source>
        <dbReference type="PROSITE" id="PS51672"/>
    </source>
</evidence>
<dbReference type="InterPro" id="IPR045865">
    <property type="entry name" value="ACT-like_dom_sf"/>
</dbReference>
<dbReference type="SUPFAM" id="SSF53686">
    <property type="entry name" value="Tryptophan synthase beta subunit-like PLP-dependent enzymes"/>
    <property type="match status" value="1"/>
</dbReference>
<evidence type="ECO:0000256" key="6">
    <source>
        <dbReference type="ARBA" id="ARBA00011881"/>
    </source>
</evidence>
<dbReference type="NCBIfam" id="NF006674">
    <property type="entry name" value="PRK09224.1"/>
    <property type="match status" value="1"/>
</dbReference>
<dbReference type="OrthoDB" id="4418812at2759"/>
<dbReference type="AlphaFoldDB" id="A0A4Y9ZCK6"/>
<evidence type="ECO:0000256" key="14">
    <source>
        <dbReference type="RuleBase" id="RU362012"/>
    </source>
</evidence>
<protein>
    <recommendedName>
        <fullName evidence="14">Threonine dehydratase</fullName>
        <ecNumber evidence="14">4.3.1.19</ecNumber>
    </recommendedName>
    <alternativeName>
        <fullName evidence="14">Threonine deaminase</fullName>
    </alternativeName>
</protein>
<feature type="domain" description="ACT-like" evidence="15">
    <location>
        <begin position="364"/>
        <end position="438"/>
    </location>
</feature>
<dbReference type="InterPro" id="IPR000634">
    <property type="entry name" value="Ser/Thr_deHydtase_PyrdxlP-BS"/>
</dbReference>
<comment type="subcellular location">
    <subcellularLocation>
        <location evidence="3">Mitochondrion</location>
    </subcellularLocation>
</comment>
<comment type="caution">
    <text evidence="16">The sequence shown here is derived from an EMBL/GenBank/DDBJ whole genome shotgun (WGS) entry which is preliminary data.</text>
</comment>
<dbReference type="InterPro" id="IPR001721">
    <property type="entry name" value="TD_ACT-like"/>
</dbReference>
<dbReference type="GO" id="GO:0004794">
    <property type="term" value="F:threonine deaminase activity"/>
    <property type="evidence" value="ECO:0007669"/>
    <property type="project" value="UniProtKB-UniRule"/>
</dbReference>
<dbReference type="GO" id="GO:0030170">
    <property type="term" value="F:pyridoxal phosphate binding"/>
    <property type="evidence" value="ECO:0007669"/>
    <property type="project" value="InterPro"/>
</dbReference>
<evidence type="ECO:0000256" key="9">
    <source>
        <dbReference type="ARBA" id="ARBA00022737"/>
    </source>
</evidence>
<name>A0A4Y9ZCK6_9AGAM</name>
<dbReference type="InterPro" id="IPR001926">
    <property type="entry name" value="TrpB-like_PALP"/>
</dbReference>
<keyword evidence="11" id="KW-0496">Mitochondrion</keyword>
<dbReference type="PANTHER" id="PTHR48078:SF11">
    <property type="entry name" value="THREONINE DEHYDRATASE, MITOCHONDRIAL"/>
    <property type="match status" value="1"/>
</dbReference>
<dbReference type="CDD" id="cd04907">
    <property type="entry name" value="ACT_ThrD-I_2"/>
    <property type="match status" value="1"/>
</dbReference>
<evidence type="ECO:0000256" key="8">
    <source>
        <dbReference type="ARBA" id="ARBA00022624"/>
    </source>
</evidence>
<comment type="catalytic activity">
    <reaction evidence="1 14">
        <text>L-threonine = 2-oxobutanoate + NH4(+)</text>
        <dbReference type="Rhea" id="RHEA:22108"/>
        <dbReference type="ChEBI" id="CHEBI:16763"/>
        <dbReference type="ChEBI" id="CHEBI:28938"/>
        <dbReference type="ChEBI" id="CHEBI:57926"/>
        <dbReference type="EC" id="4.3.1.19"/>
    </reaction>
</comment>
<dbReference type="Pfam" id="PF00291">
    <property type="entry name" value="PALP"/>
    <property type="match status" value="1"/>
</dbReference>
<gene>
    <name evidence="16" type="ORF">EVG20_g780</name>
</gene>
<evidence type="ECO:0000256" key="4">
    <source>
        <dbReference type="ARBA" id="ARBA00004810"/>
    </source>
</evidence>
<proteinExistence type="inferred from homology"/>
<keyword evidence="9" id="KW-0677">Repeat</keyword>
<keyword evidence="17" id="KW-1185">Reference proteome</keyword>
<dbReference type="UniPathway" id="UPA00047">
    <property type="reaction ID" value="UER00054"/>
</dbReference>